<gene>
    <name evidence="2" type="ORF">GALL_336060</name>
</gene>
<dbReference type="InterPro" id="IPR011322">
    <property type="entry name" value="N-reg_PII-like_a/b"/>
</dbReference>
<dbReference type="Gene3D" id="3.30.70.120">
    <property type="match status" value="1"/>
</dbReference>
<organism evidence="2">
    <name type="scientific">mine drainage metagenome</name>
    <dbReference type="NCBI Taxonomy" id="410659"/>
    <lineage>
        <taxon>unclassified sequences</taxon>
        <taxon>metagenomes</taxon>
        <taxon>ecological metagenomes</taxon>
    </lineage>
</organism>
<dbReference type="EMBL" id="MLJW01000608">
    <property type="protein sequence ID" value="OIQ84568.1"/>
    <property type="molecule type" value="Genomic_DNA"/>
</dbReference>
<comment type="similarity">
    <text evidence="1">Belongs to the UPF0166 family.</text>
</comment>
<evidence type="ECO:0000256" key="1">
    <source>
        <dbReference type="ARBA" id="ARBA00010554"/>
    </source>
</evidence>
<reference evidence="2" key="1">
    <citation type="submission" date="2016-10" db="EMBL/GenBank/DDBJ databases">
        <title>Sequence of Gallionella enrichment culture.</title>
        <authorList>
            <person name="Poehlein A."/>
            <person name="Muehling M."/>
            <person name="Daniel R."/>
        </authorList>
    </citation>
    <scope>NUCLEOTIDE SEQUENCE</scope>
</reference>
<evidence type="ECO:0000313" key="2">
    <source>
        <dbReference type="EMBL" id="OIQ84568.1"/>
    </source>
</evidence>
<dbReference type="InterPro" id="IPR015867">
    <property type="entry name" value="N-reg_PII/ATP_PRibTrfase_C"/>
</dbReference>
<dbReference type="SUPFAM" id="SSF54913">
    <property type="entry name" value="GlnB-like"/>
    <property type="match status" value="1"/>
</dbReference>
<dbReference type="PANTHER" id="PTHR35983">
    <property type="entry name" value="UPF0166 PROTEIN TM_0021"/>
    <property type="match status" value="1"/>
</dbReference>
<proteinExistence type="inferred from homology"/>
<name>A0A1J5QMD5_9ZZZZ</name>
<accession>A0A1J5QMD5</accession>
<dbReference type="InterPro" id="IPR003793">
    <property type="entry name" value="UPF0166"/>
</dbReference>
<dbReference type="PANTHER" id="PTHR35983:SF1">
    <property type="entry name" value="UPF0166 PROTEIN TM_0021"/>
    <property type="match status" value="1"/>
</dbReference>
<dbReference type="Pfam" id="PF02641">
    <property type="entry name" value="DUF190"/>
    <property type="match status" value="1"/>
</dbReference>
<dbReference type="AlphaFoldDB" id="A0A1J5QMD5"/>
<sequence length="115" mass="12792">MLPKNSLLLRIYLGEGEKTDHHLLYQAIVIKARAMGMAGATVLRGPLGFGRSHHIHTAKILDLSGDLPVVIELIDTKEKIQSFLNEIEPMVTSTLVTVEKVQVLQYGTTRHPHDD</sequence>
<protein>
    <submittedName>
        <fullName evidence="2">Uncharacterized protein</fullName>
    </submittedName>
</protein>
<comment type="caution">
    <text evidence="2">The sequence shown here is derived from an EMBL/GenBank/DDBJ whole genome shotgun (WGS) entry which is preliminary data.</text>
</comment>